<dbReference type="VEuPathDB" id="MicrosporidiaDB:A0H76_2333"/>
<dbReference type="SUPFAM" id="SSF54928">
    <property type="entry name" value="RNA-binding domain, RBD"/>
    <property type="match status" value="1"/>
</dbReference>
<evidence type="ECO:0000256" key="4">
    <source>
        <dbReference type="ARBA" id="ARBA00023187"/>
    </source>
</evidence>
<reference evidence="9 10" key="1">
    <citation type="journal article" date="2017" name="Environ. Microbiol.">
        <title>Decay of the glycolytic pathway and adaptation to intranuclear parasitism within Enterocytozoonidae microsporidia.</title>
        <authorList>
            <person name="Wiredu Boakye D."/>
            <person name="Jaroenlak P."/>
            <person name="Prachumwat A."/>
            <person name="Williams T.A."/>
            <person name="Bateman K.S."/>
            <person name="Itsathitphaisarn O."/>
            <person name="Sritunyalucksana K."/>
            <person name="Paszkiewicz K.H."/>
            <person name="Moore K.A."/>
            <person name="Stentiford G.D."/>
            <person name="Williams B.A."/>
        </authorList>
    </citation>
    <scope>NUCLEOTIDE SEQUENCE [LARGE SCALE GENOMIC DNA]</scope>
    <source>
        <strain evidence="10">canceri</strain>
    </source>
</reference>
<dbReference type="EMBL" id="LTAI01000068">
    <property type="protein sequence ID" value="ORE00072.1"/>
    <property type="molecule type" value="Genomic_DNA"/>
</dbReference>
<protein>
    <recommendedName>
        <fullName evidence="7">Nuclear cap-binding protein subunit 2</fullName>
    </recommendedName>
    <alternativeName>
        <fullName evidence="7">20 kDa nuclear cap-binding protein</fullName>
    </alternativeName>
</protein>
<dbReference type="InterPro" id="IPR035979">
    <property type="entry name" value="RBD_domain_sf"/>
</dbReference>
<dbReference type="Proteomes" id="UP000192501">
    <property type="component" value="Unassembled WGS sequence"/>
</dbReference>
<comment type="caution">
    <text evidence="9">The sequence shown here is derived from an EMBL/GenBank/DDBJ whole genome shotgun (WGS) entry which is preliminary data.</text>
</comment>
<dbReference type="PANTHER" id="PTHR18847:SF0">
    <property type="entry name" value="NUCLEAR CAP-BINDING PROTEIN SUBUNIT 2"/>
    <property type="match status" value="1"/>
</dbReference>
<keyword evidence="3 7" id="KW-0507">mRNA processing</keyword>
<dbReference type="PROSITE" id="PS50102">
    <property type="entry name" value="RRM"/>
    <property type="match status" value="1"/>
</dbReference>
<dbReference type="PANTHER" id="PTHR18847">
    <property type="entry name" value="20 KD NUCLEAR CAP BINDING PROTEIN"/>
    <property type="match status" value="1"/>
</dbReference>
<keyword evidence="4 7" id="KW-0508">mRNA splicing</keyword>
<keyword evidence="5 7" id="KW-0539">Nucleus</keyword>
<dbReference type="Pfam" id="PF00076">
    <property type="entry name" value="RRM_1"/>
    <property type="match status" value="1"/>
</dbReference>
<dbReference type="VEuPathDB" id="MicrosporidiaDB:HERIO_2054"/>
<evidence type="ECO:0000313" key="9">
    <source>
        <dbReference type="EMBL" id="ORE00072.1"/>
    </source>
</evidence>
<comment type="subcellular location">
    <subcellularLocation>
        <location evidence="1 7">Nucleus</location>
    </subcellularLocation>
</comment>
<gene>
    <name evidence="9" type="primary">NCBP2</name>
    <name evidence="9" type="ORF">A0H76_2333</name>
</gene>
<dbReference type="Gene3D" id="3.30.70.330">
    <property type="match status" value="1"/>
</dbReference>
<dbReference type="GO" id="GO:0005634">
    <property type="term" value="C:nucleus"/>
    <property type="evidence" value="ECO:0007669"/>
    <property type="project" value="UniProtKB-SubCell"/>
</dbReference>
<dbReference type="InterPro" id="IPR012677">
    <property type="entry name" value="Nucleotide-bd_a/b_plait_sf"/>
</dbReference>
<evidence type="ECO:0000259" key="8">
    <source>
        <dbReference type="PROSITE" id="PS50102"/>
    </source>
</evidence>
<dbReference type="InterPro" id="IPR000504">
    <property type="entry name" value="RRM_dom"/>
</dbReference>
<dbReference type="InterPro" id="IPR027157">
    <property type="entry name" value="NCBP2"/>
</dbReference>
<dbReference type="CDD" id="cd00590">
    <property type="entry name" value="RRM_SF"/>
    <property type="match status" value="1"/>
</dbReference>
<dbReference type="GO" id="GO:0000339">
    <property type="term" value="F:RNA cap binding"/>
    <property type="evidence" value="ECO:0007669"/>
    <property type="project" value="InterPro"/>
</dbReference>
<evidence type="ECO:0000256" key="5">
    <source>
        <dbReference type="ARBA" id="ARBA00023242"/>
    </source>
</evidence>
<evidence type="ECO:0000256" key="3">
    <source>
        <dbReference type="ARBA" id="ARBA00022664"/>
    </source>
</evidence>
<accession>A0A1X0QJY1</accession>
<keyword evidence="6 7" id="KW-0694">RNA-binding</keyword>
<name>A0A1X0QJY1_9MICR</name>
<comment type="similarity">
    <text evidence="2 7">Belongs to the RRM NCBP2 family.</text>
</comment>
<dbReference type="SMART" id="SM00360">
    <property type="entry name" value="RRM"/>
    <property type="match status" value="1"/>
</dbReference>
<sequence>MESEENILKECFKRNQFKHVDYKFNGTELEYNNLLKTSKTLYVSNIPKNVREERLWHLFSIYGKIKELHMGINFGGEFLGFIFIVYSTQEEAEINLKNLNFYKIDGNTLKIDRDRGYFEDRRFGMGNNGNRYTNKPAIVKRRKY</sequence>
<dbReference type="AlphaFoldDB" id="A0A1X0QJY1"/>
<evidence type="ECO:0000256" key="6">
    <source>
        <dbReference type="PROSITE-ProRule" id="PRU00176"/>
    </source>
</evidence>
<evidence type="ECO:0000313" key="10">
    <source>
        <dbReference type="Proteomes" id="UP000192501"/>
    </source>
</evidence>
<proteinExistence type="inferred from homology"/>
<organism evidence="9 10">
    <name type="scientific">Hepatospora eriocheir</name>
    <dbReference type="NCBI Taxonomy" id="1081669"/>
    <lineage>
        <taxon>Eukaryota</taxon>
        <taxon>Fungi</taxon>
        <taxon>Fungi incertae sedis</taxon>
        <taxon>Microsporidia</taxon>
        <taxon>Hepatosporidae</taxon>
        <taxon>Hepatospora</taxon>
    </lineage>
</organism>
<evidence type="ECO:0000256" key="1">
    <source>
        <dbReference type="ARBA" id="ARBA00004123"/>
    </source>
</evidence>
<evidence type="ECO:0000256" key="7">
    <source>
        <dbReference type="RuleBase" id="RU364036"/>
    </source>
</evidence>
<dbReference type="GO" id="GO:0045292">
    <property type="term" value="P:mRNA cis splicing, via spliceosome"/>
    <property type="evidence" value="ECO:0007669"/>
    <property type="project" value="InterPro"/>
</dbReference>
<feature type="domain" description="RRM" evidence="8">
    <location>
        <begin position="39"/>
        <end position="116"/>
    </location>
</feature>
<dbReference type="GO" id="GO:0005846">
    <property type="term" value="C:nuclear cap binding complex"/>
    <property type="evidence" value="ECO:0007669"/>
    <property type="project" value="InterPro"/>
</dbReference>
<evidence type="ECO:0000256" key="2">
    <source>
        <dbReference type="ARBA" id="ARBA00010725"/>
    </source>
</evidence>